<dbReference type="EMBL" id="OC924023">
    <property type="protein sequence ID" value="CAD7655248.1"/>
    <property type="molecule type" value="Genomic_DNA"/>
</dbReference>
<protein>
    <recommendedName>
        <fullName evidence="4">Cyclin-dependent kinase 5 activator</fullName>
    </recommendedName>
</protein>
<dbReference type="PANTHER" id="PTHR23401">
    <property type="entry name" value="CYCLIN DEPENDANT KINASE-5 ACTIVATOR"/>
    <property type="match status" value="1"/>
</dbReference>
<organism evidence="2">
    <name type="scientific">Oppiella nova</name>
    <dbReference type="NCBI Taxonomy" id="334625"/>
    <lineage>
        <taxon>Eukaryota</taxon>
        <taxon>Metazoa</taxon>
        <taxon>Ecdysozoa</taxon>
        <taxon>Arthropoda</taxon>
        <taxon>Chelicerata</taxon>
        <taxon>Arachnida</taxon>
        <taxon>Acari</taxon>
        <taxon>Acariformes</taxon>
        <taxon>Sarcoptiformes</taxon>
        <taxon>Oribatida</taxon>
        <taxon>Brachypylina</taxon>
        <taxon>Oppioidea</taxon>
        <taxon>Oppiidae</taxon>
        <taxon>Oppiella</taxon>
    </lineage>
</organism>
<evidence type="ECO:0000256" key="1">
    <source>
        <dbReference type="ARBA" id="ARBA00010175"/>
    </source>
</evidence>
<dbReference type="SUPFAM" id="SSF47954">
    <property type="entry name" value="Cyclin-like"/>
    <property type="match status" value="1"/>
</dbReference>
<keyword evidence="3" id="KW-1185">Reference proteome</keyword>
<dbReference type="GO" id="GO:0007411">
    <property type="term" value="P:axon guidance"/>
    <property type="evidence" value="ECO:0007669"/>
    <property type="project" value="TreeGrafter"/>
</dbReference>
<dbReference type="AlphaFoldDB" id="A0A7R9QS78"/>
<accession>A0A7R9QS78</accession>
<dbReference type="GO" id="GO:0061575">
    <property type="term" value="F:cyclin-dependent protein serine/threonine kinase activator activity"/>
    <property type="evidence" value="ECO:0007669"/>
    <property type="project" value="InterPro"/>
</dbReference>
<dbReference type="Gene3D" id="1.10.472.10">
    <property type="entry name" value="Cyclin-like"/>
    <property type="match status" value="1"/>
</dbReference>
<reference evidence="2" key="1">
    <citation type="submission" date="2020-11" db="EMBL/GenBank/DDBJ databases">
        <authorList>
            <person name="Tran Van P."/>
        </authorList>
    </citation>
    <scope>NUCLEOTIDE SEQUENCE</scope>
</reference>
<feature type="non-terminal residue" evidence="2">
    <location>
        <position position="371"/>
    </location>
</feature>
<dbReference type="InterPro" id="IPR036915">
    <property type="entry name" value="Cyclin-like_sf"/>
</dbReference>
<proteinExistence type="inferred from homology"/>
<name>A0A7R9QS78_9ACAR</name>
<dbReference type="Proteomes" id="UP000728032">
    <property type="component" value="Unassembled WGS sequence"/>
</dbReference>
<evidence type="ECO:0000313" key="2">
    <source>
        <dbReference type="EMBL" id="CAD7655248.1"/>
    </source>
</evidence>
<dbReference type="EMBL" id="CAJPVJ010009198">
    <property type="protein sequence ID" value="CAG2172435.1"/>
    <property type="molecule type" value="Genomic_DNA"/>
</dbReference>
<sequence>MGTVLSISPRDRKIVMYNDSTIEANNGFNLNAFNYSDHMNHIKNKGKNNTFANNMENNKNLFNHNHSHNIVTNNNNNNNNQSHGGLKKSLGFINALHLGKHFNINREKKKLEKNKILQQNMNNNLNRQPLENANNLNDNNNKNIQKSLSCYNLKSGMTTNNIEIVKNVNKDICPPNPYPVAGKPVAPPLPPKPTILLSRNAIRPSCNVFNAGLTNHIKNGITLTNNISTLSSQISPTSNQRKTVIQASTSELLRCLGDFLANKCHKLKNFQSGDAVIWLRAVDRSLLLQGWQDIAFINPANVVFLYMLLRELIQEDVESEKELQAVVLTCLYLSYAYMGNEISYPLKPFLVENESRDKFWKRSLFIINLLS</sequence>
<dbReference type="GO" id="GO:0019901">
    <property type="term" value="F:protein kinase binding"/>
    <property type="evidence" value="ECO:0007669"/>
    <property type="project" value="TreeGrafter"/>
</dbReference>
<comment type="similarity">
    <text evidence="1">Belongs to the cyclin-dependent kinase 5 activator family.</text>
</comment>
<dbReference type="GO" id="GO:0005737">
    <property type="term" value="C:cytoplasm"/>
    <property type="evidence" value="ECO:0007669"/>
    <property type="project" value="TreeGrafter"/>
</dbReference>
<dbReference type="PANTHER" id="PTHR23401:SF0">
    <property type="entry name" value="CYCLIN-DEPENDENT KINASE 5 ACTIVATOR"/>
    <property type="match status" value="1"/>
</dbReference>
<evidence type="ECO:0000313" key="3">
    <source>
        <dbReference type="Proteomes" id="UP000728032"/>
    </source>
</evidence>
<dbReference type="GO" id="GO:0016533">
    <property type="term" value="C:protein kinase 5 complex"/>
    <property type="evidence" value="ECO:0007669"/>
    <property type="project" value="InterPro"/>
</dbReference>
<dbReference type="GO" id="GO:0030426">
    <property type="term" value="C:growth cone"/>
    <property type="evidence" value="ECO:0007669"/>
    <property type="project" value="TreeGrafter"/>
</dbReference>
<gene>
    <name evidence="2" type="ORF">ONB1V03_LOCUS11892</name>
</gene>
<evidence type="ECO:0008006" key="4">
    <source>
        <dbReference type="Google" id="ProtNLM"/>
    </source>
</evidence>
<dbReference type="Pfam" id="PF03261">
    <property type="entry name" value="CDK5_activator"/>
    <property type="match status" value="1"/>
</dbReference>
<dbReference type="InterPro" id="IPR004944">
    <property type="entry name" value="CDK5_activator"/>
</dbReference>
<dbReference type="OrthoDB" id="7676799at2759"/>